<dbReference type="SUPFAM" id="SSF46894">
    <property type="entry name" value="C-terminal effector domain of the bipartite response regulators"/>
    <property type="match status" value="1"/>
</dbReference>
<reference evidence="8 9" key="1">
    <citation type="submission" date="2018-01" db="EMBL/GenBank/DDBJ databases">
        <title>Draft genome sequence of Paucibacter aquatile CR182 isolated from freshwater of the Nakdong River.</title>
        <authorList>
            <person name="Choi A."/>
            <person name="Chung E.J."/>
        </authorList>
    </citation>
    <scope>NUCLEOTIDE SEQUENCE [LARGE SCALE GENOMIC DNA]</scope>
    <source>
        <strain evidence="8 9">CR182</strain>
    </source>
</reference>
<dbReference type="InterPro" id="IPR016032">
    <property type="entry name" value="Sig_transdc_resp-reg_C-effctor"/>
</dbReference>
<evidence type="ECO:0000256" key="2">
    <source>
        <dbReference type="ARBA" id="ARBA00023125"/>
    </source>
</evidence>
<keyword evidence="3" id="KW-0804">Transcription</keyword>
<dbReference type="GO" id="GO:0003677">
    <property type="term" value="F:DNA binding"/>
    <property type="evidence" value="ECO:0007669"/>
    <property type="project" value="UniProtKB-KW"/>
</dbReference>
<sequence length="230" mass="25410">MSQPSPTIYLIDDNADFRASAEFWLDAAGYQVQALGDPEQALQALGRHPSAERGCVLMDVRMPEISGLDLHDRMNERGLDLPVVYMSGHADVALAVRAMQKGAVSFLEKPLDEEALERALQAAFARMEARQQQAKQIAPEDEAGPHSKAEAGDSPGAQEFRRREATLAPREREVLGWVIQGIYNKNIADRMQLSVKTIELYRARGMGKMGARSVAELTRMMVSRQVEGAC</sequence>
<keyword evidence="4" id="KW-0597">Phosphoprotein</keyword>
<gene>
    <name evidence="8" type="primary">fixJ</name>
    <name evidence="8" type="ORF">C1O66_17575</name>
</gene>
<dbReference type="Gene3D" id="3.40.50.2300">
    <property type="match status" value="1"/>
</dbReference>
<dbReference type="OrthoDB" id="9802186at2"/>
<keyword evidence="2 8" id="KW-0238">DNA-binding</keyword>
<dbReference type="InterPro" id="IPR011006">
    <property type="entry name" value="CheY-like_superfamily"/>
</dbReference>
<dbReference type="SMART" id="SM00421">
    <property type="entry name" value="HTH_LUXR"/>
    <property type="match status" value="1"/>
</dbReference>
<evidence type="ECO:0000313" key="8">
    <source>
        <dbReference type="EMBL" id="PND39155.1"/>
    </source>
</evidence>
<dbReference type="PROSITE" id="PS50043">
    <property type="entry name" value="HTH_LUXR_2"/>
    <property type="match status" value="1"/>
</dbReference>
<dbReference type="SMART" id="SM00448">
    <property type="entry name" value="REC"/>
    <property type="match status" value="1"/>
</dbReference>
<evidence type="ECO:0000313" key="9">
    <source>
        <dbReference type="Proteomes" id="UP000235916"/>
    </source>
</evidence>
<dbReference type="Pfam" id="PF00196">
    <property type="entry name" value="GerE"/>
    <property type="match status" value="1"/>
</dbReference>
<evidence type="ECO:0000256" key="5">
    <source>
        <dbReference type="SAM" id="MobiDB-lite"/>
    </source>
</evidence>
<dbReference type="CDD" id="cd06170">
    <property type="entry name" value="LuxR_C_like"/>
    <property type="match status" value="1"/>
</dbReference>
<dbReference type="AlphaFoldDB" id="A0A2N8L0C1"/>
<organism evidence="8 9">
    <name type="scientific">Kinneretia aquatilis</name>
    <dbReference type="NCBI Taxonomy" id="2070761"/>
    <lineage>
        <taxon>Bacteria</taxon>
        <taxon>Pseudomonadati</taxon>
        <taxon>Pseudomonadota</taxon>
        <taxon>Betaproteobacteria</taxon>
        <taxon>Burkholderiales</taxon>
        <taxon>Sphaerotilaceae</taxon>
        <taxon>Roseateles</taxon>
    </lineage>
</organism>
<name>A0A2N8L0C1_9BURK</name>
<dbReference type="Gene3D" id="1.10.10.10">
    <property type="entry name" value="Winged helix-like DNA-binding domain superfamily/Winged helix DNA-binding domain"/>
    <property type="match status" value="1"/>
</dbReference>
<evidence type="ECO:0000259" key="7">
    <source>
        <dbReference type="PROSITE" id="PS50110"/>
    </source>
</evidence>
<evidence type="ECO:0000256" key="1">
    <source>
        <dbReference type="ARBA" id="ARBA00023015"/>
    </source>
</evidence>
<dbReference type="PANTHER" id="PTHR44688">
    <property type="entry name" value="DNA-BINDING TRANSCRIPTIONAL ACTIVATOR DEVR_DOSR"/>
    <property type="match status" value="1"/>
</dbReference>
<dbReference type="Pfam" id="PF00072">
    <property type="entry name" value="Response_reg"/>
    <property type="match status" value="1"/>
</dbReference>
<keyword evidence="9" id="KW-1185">Reference proteome</keyword>
<dbReference type="RefSeq" id="WP_102769074.1">
    <property type="nucleotide sequence ID" value="NZ_POSP01000003.1"/>
</dbReference>
<feature type="domain" description="Response regulatory" evidence="7">
    <location>
        <begin position="7"/>
        <end position="124"/>
    </location>
</feature>
<evidence type="ECO:0000259" key="6">
    <source>
        <dbReference type="PROSITE" id="PS50043"/>
    </source>
</evidence>
<feature type="domain" description="HTH luxR-type" evidence="6">
    <location>
        <begin position="160"/>
        <end position="225"/>
    </location>
</feature>
<dbReference type="InterPro" id="IPR000792">
    <property type="entry name" value="Tscrpt_reg_LuxR_C"/>
</dbReference>
<accession>A0A2N8L0C1</accession>
<evidence type="ECO:0000256" key="3">
    <source>
        <dbReference type="ARBA" id="ARBA00023163"/>
    </source>
</evidence>
<protein>
    <submittedName>
        <fullName evidence="8">DNA-binding response regulator</fullName>
    </submittedName>
</protein>
<dbReference type="Proteomes" id="UP000235916">
    <property type="component" value="Unassembled WGS sequence"/>
</dbReference>
<evidence type="ECO:0000256" key="4">
    <source>
        <dbReference type="PROSITE-ProRule" id="PRU00169"/>
    </source>
</evidence>
<dbReference type="EMBL" id="POSP01000003">
    <property type="protein sequence ID" value="PND39155.1"/>
    <property type="molecule type" value="Genomic_DNA"/>
</dbReference>
<dbReference type="GO" id="GO:0000160">
    <property type="term" value="P:phosphorelay signal transduction system"/>
    <property type="evidence" value="ECO:0007669"/>
    <property type="project" value="InterPro"/>
</dbReference>
<dbReference type="PRINTS" id="PR00038">
    <property type="entry name" value="HTHLUXR"/>
</dbReference>
<feature type="region of interest" description="Disordered" evidence="5">
    <location>
        <begin position="130"/>
        <end position="160"/>
    </location>
</feature>
<dbReference type="PROSITE" id="PS50110">
    <property type="entry name" value="RESPONSE_REGULATORY"/>
    <property type="match status" value="1"/>
</dbReference>
<keyword evidence="1" id="KW-0805">Transcription regulation</keyword>
<dbReference type="InterPro" id="IPR036388">
    <property type="entry name" value="WH-like_DNA-bd_sf"/>
</dbReference>
<proteinExistence type="predicted"/>
<dbReference type="GO" id="GO:0006355">
    <property type="term" value="P:regulation of DNA-templated transcription"/>
    <property type="evidence" value="ECO:0007669"/>
    <property type="project" value="InterPro"/>
</dbReference>
<feature type="modified residue" description="4-aspartylphosphate" evidence="4">
    <location>
        <position position="59"/>
    </location>
</feature>
<dbReference type="SUPFAM" id="SSF52172">
    <property type="entry name" value="CheY-like"/>
    <property type="match status" value="1"/>
</dbReference>
<comment type="caution">
    <text evidence="8">The sequence shown here is derived from an EMBL/GenBank/DDBJ whole genome shotgun (WGS) entry which is preliminary data.</text>
</comment>
<dbReference type="InterPro" id="IPR001789">
    <property type="entry name" value="Sig_transdc_resp-reg_receiver"/>
</dbReference>
<dbReference type="PANTHER" id="PTHR44688:SF16">
    <property type="entry name" value="DNA-BINDING TRANSCRIPTIONAL ACTIVATOR DEVR_DOSR"/>
    <property type="match status" value="1"/>
</dbReference>